<keyword evidence="5" id="KW-0812">Transmembrane</keyword>
<keyword evidence="3 4" id="KW-0326">Glycosidase</keyword>
<dbReference type="GO" id="GO:0015629">
    <property type="term" value="C:actin cytoskeleton"/>
    <property type="evidence" value="ECO:0000318"/>
    <property type="project" value="GO_Central"/>
</dbReference>
<name>A0A1S4CL21_TOBAC</name>
<dbReference type="GO" id="GO:0051015">
    <property type="term" value="F:actin filament binding"/>
    <property type="evidence" value="ECO:0000318"/>
    <property type="project" value="GO_Central"/>
</dbReference>
<dbReference type="GO" id="GO:0007163">
    <property type="term" value="P:establishment or maintenance of cell polarity"/>
    <property type="evidence" value="ECO:0000318"/>
    <property type="project" value="GO_Central"/>
</dbReference>
<dbReference type="PaxDb" id="4097-A0A1S4CL21"/>
<dbReference type="GO" id="GO:0005737">
    <property type="term" value="C:cytoplasm"/>
    <property type="evidence" value="ECO:0000318"/>
    <property type="project" value="GO_Central"/>
</dbReference>
<dbReference type="Pfam" id="PF25490">
    <property type="entry name" value="DUF7910"/>
    <property type="match status" value="1"/>
</dbReference>
<evidence type="ECO:0000313" key="8">
    <source>
        <dbReference type="Proteomes" id="UP000790787"/>
    </source>
</evidence>
<evidence type="ECO:0000259" key="7">
    <source>
        <dbReference type="Pfam" id="PF25490"/>
    </source>
</evidence>
<feature type="domain" description="DUF7910" evidence="7">
    <location>
        <begin position="62"/>
        <end position="199"/>
    </location>
</feature>
<evidence type="ECO:0000256" key="5">
    <source>
        <dbReference type="SAM" id="Phobius"/>
    </source>
</evidence>
<proteinExistence type="inferred from homology"/>
<dbReference type="GeneID" id="107820222"/>
<keyword evidence="5" id="KW-1133">Transmembrane helix</keyword>
<dbReference type="Pfam" id="PF00150">
    <property type="entry name" value="Cellulase"/>
    <property type="match status" value="1"/>
</dbReference>
<evidence type="ECO:0000313" key="9">
    <source>
        <dbReference type="RefSeq" id="XP_016501952.1"/>
    </source>
</evidence>
<dbReference type="KEGG" id="nta:107820222"/>
<dbReference type="InterPro" id="IPR010431">
    <property type="entry name" value="Fascin"/>
</dbReference>
<feature type="transmembrane region" description="Helical" evidence="5">
    <location>
        <begin position="12"/>
        <end position="31"/>
    </location>
</feature>
<comment type="similarity">
    <text evidence="1 4">Belongs to the glycosyl hydrolase 5 (cellulase A) family.</text>
</comment>
<evidence type="ECO:0000256" key="1">
    <source>
        <dbReference type="ARBA" id="ARBA00005641"/>
    </source>
</evidence>
<gene>
    <name evidence="9" type="primary">LOC107820222</name>
</gene>
<dbReference type="FunFam" id="2.80.10.50:FF:000056">
    <property type="entry name" value="Glucan 1,3-beta-glucosidase A"/>
    <property type="match status" value="1"/>
</dbReference>
<keyword evidence="5" id="KW-0472">Membrane</keyword>
<dbReference type="GO" id="GO:0051017">
    <property type="term" value="P:actin filament bundle assembly"/>
    <property type="evidence" value="ECO:0000318"/>
    <property type="project" value="GO_Central"/>
</dbReference>
<keyword evidence="8" id="KW-1185">Reference proteome</keyword>
<dbReference type="RefSeq" id="XP_016501952.1">
    <property type="nucleotide sequence ID" value="XM_016646466.1"/>
</dbReference>
<dbReference type="PANTHER" id="PTHR10551:SF14">
    <property type="entry name" value="CELLULASE CONTAINING PROTEIN, EXPRESSED"/>
    <property type="match status" value="1"/>
</dbReference>
<dbReference type="RefSeq" id="XP_016501952.1">
    <property type="nucleotide sequence ID" value="XM_016646466.2"/>
</dbReference>
<evidence type="ECO:0000256" key="2">
    <source>
        <dbReference type="ARBA" id="ARBA00022801"/>
    </source>
</evidence>
<dbReference type="AlphaFoldDB" id="A0A1S4CL21"/>
<dbReference type="Gene3D" id="3.20.20.80">
    <property type="entry name" value="Glycosidases"/>
    <property type="match status" value="1"/>
</dbReference>
<keyword evidence="2 4" id="KW-0378">Hydrolase</keyword>
<dbReference type="InterPro" id="IPR017853">
    <property type="entry name" value="GH"/>
</dbReference>
<dbReference type="PANTHER" id="PTHR10551">
    <property type="entry name" value="FASCIN"/>
    <property type="match status" value="1"/>
</dbReference>
<dbReference type="GO" id="GO:0016477">
    <property type="term" value="P:cell migration"/>
    <property type="evidence" value="ECO:0000318"/>
    <property type="project" value="GO_Central"/>
</dbReference>
<evidence type="ECO:0000259" key="6">
    <source>
        <dbReference type="Pfam" id="PF00150"/>
    </source>
</evidence>
<protein>
    <submittedName>
        <fullName evidence="9">Glucan 1,3-beta-glucosidase A isoform X1</fullName>
    </submittedName>
</protein>
<dbReference type="SUPFAM" id="SSF51445">
    <property type="entry name" value="(Trans)glycosidases"/>
    <property type="match status" value="1"/>
</dbReference>
<dbReference type="SUPFAM" id="SSF50405">
    <property type="entry name" value="Actin-crosslinking proteins"/>
    <property type="match status" value="1"/>
</dbReference>
<dbReference type="OrthoDB" id="62120at2759"/>
<dbReference type="InterPro" id="IPR008999">
    <property type="entry name" value="Actin-crosslinking"/>
</dbReference>
<accession>A0A1S4CL21</accession>
<dbReference type="STRING" id="4097.A0A1S4CL21"/>
<feature type="domain" description="Glycoside hydrolase family 5" evidence="6">
    <location>
        <begin position="223"/>
        <end position="492"/>
    </location>
</feature>
<dbReference type="InterPro" id="IPR001547">
    <property type="entry name" value="Glyco_hydro_5"/>
</dbReference>
<evidence type="ECO:0000256" key="3">
    <source>
        <dbReference type="ARBA" id="ARBA00023295"/>
    </source>
</evidence>
<reference evidence="9" key="2">
    <citation type="submission" date="2025-08" db="UniProtKB">
        <authorList>
            <consortium name="RefSeq"/>
        </authorList>
    </citation>
    <scope>IDENTIFICATION</scope>
    <source>
        <tissue evidence="9">Leaf</tissue>
    </source>
</reference>
<organism evidence="8 9">
    <name type="scientific">Nicotiana tabacum</name>
    <name type="common">Common tobacco</name>
    <dbReference type="NCBI Taxonomy" id="4097"/>
    <lineage>
        <taxon>Eukaryota</taxon>
        <taxon>Viridiplantae</taxon>
        <taxon>Streptophyta</taxon>
        <taxon>Embryophyta</taxon>
        <taxon>Tracheophyta</taxon>
        <taxon>Spermatophyta</taxon>
        <taxon>Magnoliopsida</taxon>
        <taxon>eudicotyledons</taxon>
        <taxon>Gunneridae</taxon>
        <taxon>Pentapetalae</taxon>
        <taxon>asterids</taxon>
        <taxon>lamiids</taxon>
        <taxon>Solanales</taxon>
        <taxon>Solanaceae</taxon>
        <taxon>Nicotianoideae</taxon>
        <taxon>Nicotianeae</taxon>
        <taxon>Nicotiana</taxon>
    </lineage>
</organism>
<reference evidence="8" key="1">
    <citation type="journal article" date="2014" name="Nat. Commun.">
        <title>The tobacco genome sequence and its comparison with those of tomato and potato.</title>
        <authorList>
            <person name="Sierro N."/>
            <person name="Battey J.N."/>
            <person name="Ouadi S."/>
            <person name="Bakaher N."/>
            <person name="Bovet L."/>
            <person name="Willig A."/>
            <person name="Goepfert S."/>
            <person name="Peitsch M.C."/>
            <person name="Ivanov N.V."/>
        </authorList>
    </citation>
    <scope>NUCLEOTIDE SEQUENCE [LARGE SCALE GENOMIC DNA]</scope>
</reference>
<dbReference type="CDD" id="cd00257">
    <property type="entry name" value="beta-trefoil_FSCN-like"/>
    <property type="match status" value="1"/>
</dbReference>
<dbReference type="GO" id="GO:0004553">
    <property type="term" value="F:hydrolase activity, hydrolyzing O-glycosyl compounds"/>
    <property type="evidence" value="ECO:0007669"/>
    <property type="project" value="InterPro"/>
</dbReference>
<dbReference type="GO" id="GO:0000272">
    <property type="term" value="P:polysaccharide catabolic process"/>
    <property type="evidence" value="ECO:0007669"/>
    <property type="project" value="InterPro"/>
</dbReference>
<dbReference type="Proteomes" id="UP000790787">
    <property type="component" value="Chromosome 15"/>
</dbReference>
<dbReference type="FunFam" id="3.20.20.80:FF:000067">
    <property type="entry name" value="Glucan 1,3-beta-glucosidase A"/>
    <property type="match status" value="1"/>
</dbReference>
<dbReference type="InterPro" id="IPR057232">
    <property type="entry name" value="DUF7910"/>
</dbReference>
<dbReference type="SMR" id="A0A1S4CL21"/>
<evidence type="ECO:0000256" key="4">
    <source>
        <dbReference type="RuleBase" id="RU361153"/>
    </source>
</evidence>
<dbReference type="Gene3D" id="2.80.10.50">
    <property type="match status" value="1"/>
</dbReference>
<sequence length="510" mass="57304">MASYSWARKLVVYYFFIIFSCCIFSFSYGRITPNFKVRAVNLGGWLLTEGWIKPSLFDGIPNKDFLDGTGLQFKSVTVGKYLCAELGGGTIIVANRTAALGWETFKIWRINSTSFNFRVFNKEFVGVDGSGNVVAVENKPGFSETFEIVRKSDDPSRVRIKASNGFFLEVQVKTEELVTANNGGNGGWGDDDPSVFIMKTSGKLEGEFQITNGYGPIIAPQVMREHWKTFIVEEDFKFIASNGLNAVRIPVGWWIASDPTPPKPYVGGSLHALDNAFLWAKKYGLKVIIDLHAAPGSQNPWEHSANRDGTIEWGKTDDTIQQTVAVIDFLTARYAKNPSLYAVELINEPLAPEVSFEMVKKYYEAGYNAVRKHSSDAYVVMSNRLGSADPTELLPFASGLKGSVIDVHYYNLFSDMFNDMTVQQNLDFVFTNRSAQLNTVTQSNGPLTLVGEWVAEWQVRDATKEDYQKFAKAQLEVFGRATFGWAYWTLKNVNNHWSLEWMIKNGYIKL</sequence>